<reference evidence="3" key="1">
    <citation type="journal article" date="2019" name="Int. J. Syst. Evol. Microbiol.">
        <title>The Global Catalogue of Microorganisms (GCM) 10K type strain sequencing project: providing services to taxonomists for standard genome sequencing and annotation.</title>
        <authorList>
            <consortium name="The Broad Institute Genomics Platform"/>
            <consortium name="The Broad Institute Genome Sequencing Center for Infectious Disease"/>
            <person name="Wu L."/>
            <person name="Ma J."/>
        </authorList>
    </citation>
    <scope>NUCLEOTIDE SEQUENCE [LARGE SCALE GENOMIC DNA]</scope>
    <source>
        <strain evidence="3">JCM 17551</strain>
    </source>
</reference>
<evidence type="ECO:0000259" key="1">
    <source>
        <dbReference type="Pfam" id="PF07883"/>
    </source>
</evidence>
<dbReference type="InterPro" id="IPR013096">
    <property type="entry name" value="Cupin_2"/>
</dbReference>
<feature type="domain" description="Cupin type-2" evidence="1">
    <location>
        <begin position="22"/>
        <end position="93"/>
    </location>
</feature>
<organism evidence="2 3">
    <name type="scientific">Litoribacillus peritrichatus</name>
    <dbReference type="NCBI Taxonomy" id="718191"/>
    <lineage>
        <taxon>Bacteria</taxon>
        <taxon>Pseudomonadati</taxon>
        <taxon>Pseudomonadota</taxon>
        <taxon>Gammaproteobacteria</taxon>
        <taxon>Oceanospirillales</taxon>
        <taxon>Oceanospirillaceae</taxon>
        <taxon>Litoribacillus</taxon>
    </lineage>
</organism>
<dbReference type="Proteomes" id="UP001501565">
    <property type="component" value="Unassembled WGS sequence"/>
</dbReference>
<gene>
    <name evidence="2" type="ORF">GCM10022277_13830</name>
</gene>
<comment type="caution">
    <text evidence="2">The sequence shown here is derived from an EMBL/GenBank/DDBJ whole genome shotgun (WGS) entry which is preliminary data.</text>
</comment>
<accession>A0ABP7MFU0</accession>
<proteinExistence type="predicted"/>
<sequence length="98" mass="10730">MADIVYGDKEVLINNDTVEVVRLTYPAGSQSGMHTHQYPHRVVYVAQGGVIELKPSQPDKSSKVLNLKTGQALYLPATTHNVINVGESEVVLVETEIK</sequence>
<protein>
    <recommendedName>
        <fullName evidence="1">Cupin type-2 domain-containing protein</fullName>
    </recommendedName>
</protein>
<dbReference type="Pfam" id="PF07883">
    <property type="entry name" value="Cupin_2"/>
    <property type="match status" value="1"/>
</dbReference>
<name>A0ABP7MFU0_9GAMM</name>
<dbReference type="EMBL" id="BAABBN010000004">
    <property type="protein sequence ID" value="GAA3919609.1"/>
    <property type="molecule type" value="Genomic_DNA"/>
</dbReference>
<dbReference type="Gene3D" id="2.60.120.10">
    <property type="entry name" value="Jelly Rolls"/>
    <property type="match status" value="1"/>
</dbReference>
<dbReference type="SUPFAM" id="SSF51182">
    <property type="entry name" value="RmlC-like cupins"/>
    <property type="match status" value="1"/>
</dbReference>
<keyword evidence="3" id="KW-1185">Reference proteome</keyword>
<evidence type="ECO:0000313" key="2">
    <source>
        <dbReference type="EMBL" id="GAA3919609.1"/>
    </source>
</evidence>
<dbReference type="InterPro" id="IPR014710">
    <property type="entry name" value="RmlC-like_jellyroll"/>
</dbReference>
<dbReference type="InterPro" id="IPR011051">
    <property type="entry name" value="RmlC_Cupin_sf"/>
</dbReference>
<evidence type="ECO:0000313" key="3">
    <source>
        <dbReference type="Proteomes" id="UP001501565"/>
    </source>
</evidence>